<reference evidence="8 10" key="2">
    <citation type="submission" date="2018-03" db="EMBL/GenBank/DDBJ databases">
        <authorList>
            <person name="Fogelqvist J."/>
        </authorList>
    </citation>
    <scope>NUCLEOTIDE SEQUENCE [LARGE SCALE GENOMIC DNA]</scope>
</reference>
<proteinExistence type="inferred from homology"/>
<dbReference type="InterPro" id="IPR011282">
    <property type="entry name" value="2am3keto_CoA_ligase"/>
</dbReference>
<feature type="domain" description="Aminotransferase class I/classII large" evidence="6">
    <location>
        <begin position="65"/>
        <end position="408"/>
    </location>
</feature>
<evidence type="ECO:0000256" key="2">
    <source>
        <dbReference type="ARBA" id="ARBA00008392"/>
    </source>
</evidence>
<keyword evidence="3" id="KW-0808">Transferase</keyword>
<protein>
    <recommendedName>
        <fullName evidence="6">Aminotransferase class I/classII large domain-containing protein</fullName>
    </recommendedName>
</protein>
<dbReference type="NCBIfam" id="NF005394">
    <property type="entry name" value="PRK06939.1"/>
    <property type="match status" value="1"/>
</dbReference>
<evidence type="ECO:0000313" key="7">
    <source>
        <dbReference type="EMBL" id="CEP01951.1"/>
    </source>
</evidence>
<gene>
    <name evidence="7" type="ORF">PBRA_002216</name>
    <name evidence="8" type="ORF">PLBR_LOCUS6026</name>
</gene>
<dbReference type="STRING" id="37360.A0A0G4J3U6"/>
<name>A0A0G4J3U6_PLABS</name>
<keyword evidence="4" id="KW-0663">Pyridoxal phosphate</keyword>
<evidence type="ECO:0000256" key="4">
    <source>
        <dbReference type="ARBA" id="ARBA00022898"/>
    </source>
</evidence>
<dbReference type="AlphaFoldDB" id="A0A0G4J3U6"/>
<dbReference type="InterPro" id="IPR015424">
    <property type="entry name" value="PyrdxlP-dep_Trfase"/>
</dbReference>
<dbReference type="FunFam" id="3.40.640.10:FF:000006">
    <property type="entry name" value="5-aminolevulinate synthase, mitochondrial"/>
    <property type="match status" value="1"/>
</dbReference>
<evidence type="ECO:0000313" key="8">
    <source>
        <dbReference type="EMBL" id="SPQ98811.1"/>
    </source>
</evidence>
<dbReference type="Gene3D" id="3.90.1150.10">
    <property type="entry name" value="Aspartate Aminotransferase, domain 1"/>
    <property type="match status" value="1"/>
</dbReference>
<dbReference type="PANTHER" id="PTHR13693">
    <property type="entry name" value="CLASS II AMINOTRANSFERASE/8-AMINO-7-OXONONANOATE SYNTHASE"/>
    <property type="match status" value="1"/>
</dbReference>
<dbReference type="GO" id="GO:0008890">
    <property type="term" value="F:glycine C-acetyltransferase activity"/>
    <property type="evidence" value="ECO:0007669"/>
    <property type="project" value="InterPro"/>
</dbReference>
<evidence type="ECO:0000259" key="6">
    <source>
        <dbReference type="Pfam" id="PF00155"/>
    </source>
</evidence>
<dbReference type="HAMAP" id="MF_00985">
    <property type="entry name" value="2am3keto_CoA_ligase"/>
    <property type="match status" value="1"/>
</dbReference>
<dbReference type="Pfam" id="PF00155">
    <property type="entry name" value="Aminotran_1_2"/>
    <property type="match status" value="1"/>
</dbReference>
<dbReference type="OrthoDB" id="10263824at2759"/>
<sequence length="419" mass="45818">MTVVTMHCRWRVRSLAHARTMYSASFRDGLKSQMDEMRRQGTYKIERILTSPQSHSIRVASRSKPVLNFCANNYLGLSNDPRLVERAKQTLDERGFGLSSVRFICGTQDIHKELEEKLSKFHGTEDTILYPSCFDANAGLFEAILTDQDAIISDALNHASIIDGIRLCKAKRLRYAHLDVDDLGAKLVEAKGQRFRLIATDGAFSMDGDVAPLKQICDLADQHDSLVFVDDCHATGFFGATGRGSPEHQGVEGRVDVINSTLGKALGGATGGYSTGRREIIEILRQKSRPYLFSNALAPAVVGAGIAVIDMLTESSGLVEKLATNTKRFRTRMKDAGFNILGSPEHAIAPVLLGDAALATRMADDLLELGIYVIGFSYPVVPKNAARIRVQLSAAHSLDEVDQAVDAFIEVGKKLKVIP</sequence>
<dbReference type="Proteomes" id="UP000290189">
    <property type="component" value="Unassembled WGS sequence"/>
</dbReference>
<geneLocation type="mitochondrion" evidence="8"/>
<comment type="cofactor">
    <cofactor evidence="1">
        <name>pyridoxal 5'-phosphate</name>
        <dbReference type="ChEBI" id="CHEBI:597326"/>
    </cofactor>
</comment>
<dbReference type="Gene3D" id="3.40.640.10">
    <property type="entry name" value="Type I PLP-dependent aspartate aminotransferase-like (Major domain)"/>
    <property type="match status" value="1"/>
</dbReference>
<dbReference type="CDD" id="cd06454">
    <property type="entry name" value="KBL_like"/>
    <property type="match status" value="1"/>
</dbReference>
<dbReference type="InterPro" id="IPR015421">
    <property type="entry name" value="PyrdxlP-dep_Trfase_major"/>
</dbReference>
<dbReference type="InterPro" id="IPR050087">
    <property type="entry name" value="AON_synthase_class-II"/>
</dbReference>
<dbReference type="SUPFAM" id="SSF53383">
    <property type="entry name" value="PLP-dependent transferases"/>
    <property type="match status" value="1"/>
</dbReference>
<evidence type="ECO:0000256" key="1">
    <source>
        <dbReference type="ARBA" id="ARBA00001933"/>
    </source>
</evidence>
<accession>A0A0G4J3U6</accession>
<evidence type="ECO:0000313" key="10">
    <source>
        <dbReference type="Proteomes" id="UP000290189"/>
    </source>
</evidence>
<keyword evidence="8" id="KW-0496">Mitochondrion</keyword>
<reference evidence="7 9" key="1">
    <citation type="submission" date="2015-02" db="EMBL/GenBank/DDBJ databases">
        <authorList>
            <person name="Chooi Y.-H."/>
        </authorList>
    </citation>
    <scope>NUCLEOTIDE SEQUENCE [LARGE SCALE GENOMIC DNA]</scope>
    <source>
        <strain evidence="7">E3</strain>
    </source>
</reference>
<comment type="similarity">
    <text evidence="2">Belongs to the class-II pyridoxal-phosphate-dependent aminotransferase family.</text>
</comment>
<dbReference type="OMA" id="GTHEYCD"/>
<dbReference type="GO" id="GO:0005739">
    <property type="term" value="C:mitochondrion"/>
    <property type="evidence" value="ECO:0007669"/>
    <property type="project" value="TreeGrafter"/>
</dbReference>
<keyword evidence="5" id="KW-0012">Acyltransferase</keyword>
<dbReference type="InterPro" id="IPR015422">
    <property type="entry name" value="PyrdxlP-dep_Trfase_small"/>
</dbReference>
<dbReference type="NCBIfam" id="TIGR01822">
    <property type="entry name" value="2am3keto_CoA"/>
    <property type="match status" value="1"/>
</dbReference>
<evidence type="ECO:0000256" key="5">
    <source>
        <dbReference type="ARBA" id="ARBA00023315"/>
    </source>
</evidence>
<dbReference type="InterPro" id="IPR004839">
    <property type="entry name" value="Aminotransferase_I/II_large"/>
</dbReference>
<dbReference type="GO" id="GO:0030170">
    <property type="term" value="F:pyridoxal phosphate binding"/>
    <property type="evidence" value="ECO:0007669"/>
    <property type="project" value="InterPro"/>
</dbReference>
<dbReference type="GO" id="GO:0006567">
    <property type="term" value="P:L-threonine catabolic process"/>
    <property type="evidence" value="ECO:0007669"/>
    <property type="project" value="InterPro"/>
</dbReference>
<keyword evidence="9" id="KW-1185">Reference proteome</keyword>
<dbReference type="Proteomes" id="UP000039324">
    <property type="component" value="Unassembled WGS sequence"/>
</dbReference>
<organism evidence="7 9">
    <name type="scientific">Plasmodiophora brassicae</name>
    <name type="common">Clubroot disease agent</name>
    <dbReference type="NCBI Taxonomy" id="37360"/>
    <lineage>
        <taxon>Eukaryota</taxon>
        <taxon>Sar</taxon>
        <taxon>Rhizaria</taxon>
        <taxon>Endomyxa</taxon>
        <taxon>Phytomyxea</taxon>
        <taxon>Plasmodiophorida</taxon>
        <taxon>Plasmodiophoridae</taxon>
        <taxon>Plasmodiophora</taxon>
    </lineage>
</organism>
<dbReference type="EMBL" id="OVEO01000010">
    <property type="protein sequence ID" value="SPQ98811.1"/>
    <property type="molecule type" value="Genomic_DNA"/>
</dbReference>
<evidence type="ECO:0000256" key="3">
    <source>
        <dbReference type="ARBA" id="ARBA00022679"/>
    </source>
</evidence>
<evidence type="ECO:0000313" key="9">
    <source>
        <dbReference type="Proteomes" id="UP000039324"/>
    </source>
</evidence>
<dbReference type="PANTHER" id="PTHR13693:SF102">
    <property type="entry name" value="2-AMINO-3-KETOBUTYRATE COENZYME A LIGASE, MITOCHONDRIAL"/>
    <property type="match status" value="1"/>
</dbReference>
<dbReference type="EMBL" id="CDSF01000122">
    <property type="protein sequence ID" value="CEP01951.1"/>
    <property type="molecule type" value="Genomic_DNA"/>
</dbReference>